<evidence type="ECO:0000256" key="4">
    <source>
        <dbReference type="HAMAP-Rule" id="MF_01369"/>
    </source>
</evidence>
<comment type="caution">
    <text evidence="5">The sequence shown here is derived from an EMBL/GenBank/DDBJ whole genome shotgun (WGS) entry which is preliminary data.</text>
</comment>
<dbReference type="EMBL" id="JACQCR010000044">
    <property type="protein sequence ID" value="MBI3631087.1"/>
    <property type="molecule type" value="Genomic_DNA"/>
</dbReference>
<evidence type="ECO:0000313" key="6">
    <source>
        <dbReference type="Proteomes" id="UP000753196"/>
    </source>
</evidence>
<protein>
    <recommendedName>
        <fullName evidence="4">Large ribosomal subunit protein uL23</fullName>
    </recommendedName>
</protein>
<keyword evidence="4" id="KW-0699">rRNA-binding</keyword>
<sequence>MAFWRNILKKEATQKSEAGSAAGPALVHQAPIRKESLAVPRVSKDIAGVLVSPQMTEKTTREAAEGVYVFKVWPRANKHTVAGAIRSRYGVDVEAVRMLNAPAKARVRGRVSGWKPGYKKAMVKVGAGQRIDFVTKILNFERKP</sequence>
<organism evidence="5 6">
    <name type="scientific">Candidatus Sungiibacteriota bacterium</name>
    <dbReference type="NCBI Taxonomy" id="2750080"/>
    <lineage>
        <taxon>Bacteria</taxon>
        <taxon>Candidatus Sungiibacteriota</taxon>
    </lineage>
</organism>
<dbReference type="InterPro" id="IPR012677">
    <property type="entry name" value="Nucleotide-bd_a/b_plait_sf"/>
</dbReference>
<dbReference type="GO" id="GO:0003735">
    <property type="term" value="F:structural constituent of ribosome"/>
    <property type="evidence" value="ECO:0007669"/>
    <property type="project" value="InterPro"/>
</dbReference>
<dbReference type="GO" id="GO:0005840">
    <property type="term" value="C:ribosome"/>
    <property type="evidence" value="ECO:0007669"/>
    <property type="project" value="UniProtKB-KW"/>
</dbReference>
<evidence type="ECO:0000313" key="5">
    <source>
        <dbReference type="EMBL" id="MBI3631087.1"/>
    </source>
</evidence>
<dbReference type="InterPro" id="IPR013025">
    <property type="entry name" value="Ribosomal_uL23-like"/>
</dbReference>
<comment type="similarity">
    <text evidence="1 4">Belongs to the universal ribosomal protein uL23 family.</text>
</comment>
<evidence type="ECO:0000256" key="2">
    <source>
        <dbReference type="ARBA" id="ARBA00022980"/>
    </source>
</evidence>
<comment type="subunit">
    <text evidence="4">Part of the 50S ribosomal subunit. Contacts protein L29, and trigger factor when it is bound to the ribosome.</text>
</comment>
<dbReference type="GO" id="GO:1990904">
    <property type="term" value="C:ribonucleoprotein complex"/>
    <property type="evidence" value="ECO:0007669"/>
    <property type="project" value="UniProtKB-KW"/>
</dbReference>
<name>A0A932R1Q4_9BACT</name>
<dbReference type="SUPFAM" id="SSF54189">
    <property type="entry name" value="Ribosomal proteins S24e, L23 and L15e"/>
    <property type="match status" value="1"/>
</dbReference>
<dbReference type="Gene3D" id="3.30.70.330">
    <property type="match status" value="1"/>
</dbReference>
<dbReference type="Proteomes" id="UP000753196">
    <property type="component" value="Unassembled WGS sequence"/>
</dbReference>
<gene>
    <name evidence="4" type="primary">rplW</name>
    <name evidence="5" type="ORF">HY221_02010</name>
</gene>
<dbReference type="GO" id="GO:0006412">
    <property type="term" value="P:translation"/>
    <property type="evidence" value="ECO:0007669"/>
    <property type="project" value="UniProtKB-UniRule"/>
</dbReference>
<accession>A0A932R1Q4</accession>
<reference evidence="5" key="1">
    <citation type="submission" date="2020-07" db="EMBL/GenBank/DDBJ databases">
        <title>Huge and variable diversity of episymbiotic CPR bacteria and DPANN archaea in groundwater ecosystems.</title>
        <authorList>
            <person name="He C.Y."/>
            <person name="Keren R."/>
            <person name="Whittaker M."/>
            <person name="Farag I.F."/>
            <person name="Doudna J."/>
            <person name="Cate J.H.D."/>
            <person name="Banfield J.F."/>
        </authorList>
    </citation>
    <scope>NUCLEOTIDE SEQUENCE</scope>
    <source>
        <strain evidence="5">NC_groundwater_973_Pr1_S-0.2um_54_13</strain>
    </source>
</reference>
<dbReference type="HAMAP" id="MF_01369_B">
    <property type="entry name" value="Ribosomal_uL23_B"/>
    <property type="match status" value="1"/>
</dbReference>
<dbReference type="InterPro" id="IPR012678">
    <property type="entry name" value="Ribosomal_uL23/eL15/eS24_sf"/>
</dbReference>
<dbReference type="Pfam" id="PF00276">
    <property type="entry name" value="Ribosomal_L23"/>
    <property type="match status" value="1"/>
</dbReference>
<keyword evidence="3 4" id="KW-0687">Ribonucleoprotein</keyword>
<evidence type="ECO:0000256" key="1">
    <source>
        <dbReference type="ARBA" id="ARBA00006700"/>
    </source>
</evidence>
<dbReference type="GO" id="GO:0019843">
    <property type="term" value="F:rRNA binding"/>
    <property type="evidence" value="ECO:0007669"/>
    <property type="project" value="UniProtKB-UniRule"/>
</dbReference>
<keyword evidence="4" id="KW-0694">RNA-binding</keyword>
<dbReference type="AlphaFoldDB" id="A0A932R1Q4"/>
<keyword evidence="2 4" id="KW-0689">Ribosomal protein</keyword>
<comment type="function">
    <text evidence="4">One of the early assembly proteins it binds 23S rRNA. One of the proteins that surrounds the polypeptide exit tunnel on the outside of the ribosome. Forms the main docking site for trigger factor binding to the ribosome.</text>
</comment>
<proteinExistence type="inferred from homology"/>
<evidence type="ECO:0000256" key="3">
    <source>
        <dbReference type="ARBA" id="ARBA00023274"/>
    </source>
</evidence>